<proteinExistence type="predicted"/>
<evidence type="ECO:0000313" key="10">
    <source>
        <dbReference type="Proteomes" id="UP000053797"/>
    </source>
</evidence>
<evidence type="ECO:0000256" key="6">
    <source>
        <dbReference type="ARBA" id="ARBA00023136"/>
    </source>
</evidence>
<dbReference type="RefSeq" id="WP_058265824.1">
    <property type="nucleotide sequence ID" value="NZ_FMYN01000006.1"/>
</dbReference>
<dbReference type="Gene3D" id="1.20.1250.20">
    <property type="entry name" value="MFS general substrate transporter like domains"/>
    <property type="match status" value="1"/>
</dbReference>
<feature type="transmembrane region" description="Helical" evidence="7">
    <location>
        <begin position="39"/>
        <end position="60"/>
    </location>
</feature>
<keyword evidence="4 7" id="KW-0812">Transmembrane</keyword>
<evidence type="ECO:0000256" key="4">
    <source>
        <dbReference type="ARBA" id="ARBA00022692"/>
    </source>
</evidence>
<keyword evidence="5 7" id="KW-1133">Transmembrane helix</keyword>
<dbReference type="InterPro" id="IPR011701">
    <property type="entry name" value="MFS"/>
</dbReference>
<name>A0A0V8GCB7_9BACL</name>
<feature type="transmembrane region" description="Helical" evidence="7">
    <location>
        <begin position="9"/>
        <end position="33"/>
    </location>
</feature>
<keyword evidence="3" id="KW-1003">Cell membrane</keyword>
<dbReference type="GO" id="GO:0005886">
    <property type="term" value="C:plasma membrane"/>
    <property type="evidence" value="ECO:0007669"/>
    <property type="project" value="UniProtKB-SubCell"/>
</dbReference>
<evidence type="ECO:0000259" key="8">
    <source>
        <dbReference type="PROSITE" id="PS50850"/>
    </source>
</evidence>
<evidence type="ECO:0000313" key="9">
    <source>
        <dbReference type="EMBL" id="KSU47802.1"/>
    </source>
</evidence>
<dbReference type="OrthoDB" id="2156306at2"/>
<dbReference type="AlphaFoldDB" id="A0A0V8GCB7"/>
<evidence type="ECO:0000256" key="3">
    <source>
        <dbReference type="ARBA" id="ARBA00022475"/>
    </source>
</evidence>
<keyword evidence="2" id="KW-0813">Transport</keyword>
<feature type="transmembrane region" description="Helical" evidence="7">
    <location>
        <begin position="136"/>
        <end position="155"/>
    </location>
</feature>
<feature type="transmembrane region" description="Helical" evidence="7">
    <location>
        <begin position="367"/>
        <end position="387"/>
    </location>
</feature>
<dbReference type="SUPFAM" id="SSF103473">
    <property type="entry name" value="MFS general substrate transporter"/>
    <property type="match status" value="1"/>
</dbReference>
<feature type="transmembrane region" description="Helical" evidence="7">
    <location>
        <begin position="213"/>
        <end position="231"/>
    </location>
</feature>
<comment type="subcellular location">
    <subcellularLocation>
        <location evidence="1">Cell membrane</location>
        <topology evidence="1">Multi-pass membrane protein</topology>
    </subcellularLocation>
</comment>
<dbReference type="Proteomes" id="UP000053797">
    <property type="component" value="Unassembled WGS sequence"/>
</dbReference>
<feature type="domain" description="Major facilitator superfamily (MFS) profile" evidence="8">
    <location>
        <begin position="1"/>
        <end position="392"/>
    </location>
</feature>
<gene>
    <name evidence="9" type="ORF">AS033_14155</name>
</gene>
<evidence type="ECO:0000256" key="7">
    <source>
        <dbReference type="SAM" id="Phobius"/>
    </source>
</evidence>
<reference evidence="9 10" key="1">
    <citation type="journal article" date="2015" name="Int. J. Syst. Evol. Microbiol.">
        <title>Exiguobacterium enclense sp. nov., isolated from sediment.</title>
        <authorList>
            <person name="Dastager S.G."/>
            <person name="Mawlankar R."/>
            <person name="Sonalkar V.V."/>
            <person name="Thorat M.N."/>
            <person name="Mual P."/>
            <person name="Verma A."/>
            <person name="Krishnamurthi S."/>
            <person name="Tang S.K."/>
            <person name="Li W.J."/>
        </authorList>
    </citation>
    <scope>NUCLEOTIDE SEQUENCE [LARGE SCALE GENOMIC DNA]</scope>
    <source>
        <strain evidence="9 10">NIO-1109</strain>
    </source>
</reference>
<feature type="transmembrane region" description="Helical" evidence="7">
    <location>
        <begin position="304"/>
        <end position="326"/>
    </location>
</feature>
<comment type="caution">
    <text evidence="9">The sequence shown here is derived from an EMBL/GenBank/DDBJ whole genome shotgun (WGS) entry which is preliminary data.</text>
</comment>
<dbReference type="EMBL" id="LNQL01000006">
    <property type="protein sequence ID" value="KSU47802.1"/>
    <property type="molecule type" value="Genomic_DNA"/>
</dbReference>
<dbReference type="Pfam" id="PF07690">
    <property type="entry name" value="MFS_1"/>
    <property type="match status" value="1"/>
</dbReference>
<accession>A0A0V8GCB7</accession>
<dbReference type="PANTHER" id="PTHR23513:SF6">
    <property type="entry name" value="MAJOR FACILITATOR SUPERFAMILY ASSOCIATED DOMAIN-CONTAINING PROTEIN"/>
    <property type="match status" value="1"/>
</dbReference>
<evidence type="ECO:0000256" key="2">
    <source>
        <dbReference type="ARBA" id="ARBA00022448"/>
    </source>
</evidence>
<dbReference type="GO" id="GO:0022857">
    <property type="term" value="F:transmembrane transporter activity"/>
    <property type="evidence" value="ECO:0007669"/>
    <property type="project" value="InterPro"/>
</dbReference>
<organism evidence="9 10">
    <name type="scientific">Exiguobacterium indicum</name>
    <dbReference type="NCBI Taxonomy" id="296995"/>
    <lineage>
        <taxon>Bacteria</taxon>
        <taxon>Bacillati</taxon>
        <taxon>Bacillota</taxon>
        <taxon>Bacilli</taxon>
        <taxon>Bacillales</taxon>
        <taxon>Bacillales Family XII. Incertae Sedis</taxon>
        <taxon>Exiguobacterium</taxon>
    </lineage>
</organism>
<sequence length="408" mass="44654">MSNWKYPGLLLLGVGVSNIGAWVYFIALNLIVLERTGSAFAVSVLYILLPISALLTSLWSGSVVDRINQRRLLVMLDVSRAGLVFSLTLIDSLYVLYALVFILNIGNTLFETSSLIYMTKLVPETSRQRFNALKNFIQSAGFILGPSIAGFLFLIGSPETAIILNAGALLCSAALLSVLPDVRQAETPATSFSLQVILADWKETLQFARTRRYVTLVYAFYALMIVLMSGLDSLEATFATIVLQLDESTYGFLVSIAGIGIICGSAVNAIFTHRLSLRFLIQFGALMTPIGYVIFATATSFLTAAIGFFLLTFALAFANTGFMTFAQTHIPVETMGRFLSSIHVVQSAGVILLTALIGFYAETSIRLTYTVAAVSFLFIGGWIVWIVQDRTKRHHFTTETDETIKLSS</sequence>
<dbReference type="CDD" id="cd06173">
    <property type="entry name" value="MFS_MefA_like"/>
    <property type="match status" value="1"/>
</dbReference>
<protein>
    <submittedName>
        <fullName evidence="9">Permease</fullName>
    </submittedName>
</protein>
<dbReference type="PROSITE" id="PS50850">
    <property type="entry name" value="MFS"/>
    <property type="match status" value="1"/>
</dbReference>
<feature type="transmembrane region" description="Helical" evidence="7">
    <location>
        <begin position="338"/>
        <end position="361"/>
    </location>
</feature>
<dbReference type="PANTHER" id="PTHR23513">
    <property type="entry name" value="INTEGRAL MEMBRANE EFFLUX PROTEIN-RELATED"/>
    <property type="match status" value="1"/>
</dbReference>
<evidence type="ECO:0000256" key="5">
    <source>
        <dbReference type="ARBA" id="ARBA00022989"/>
    </source>
</evidence>
<dbReference type="InterPro" id="IPR036259">
    <property type="entry name" value="MFS_trans_sf"/>
</dbReference>
<dbReference type="InterPro" id="IPR020846">
    <property type="entry name" value="MFS_dom"/>
</dbReference>
<feature type="transmembrane region" description="Helical" evidence="7">
    <location>
        <begin position="161"/>
        <end position="179"/>
    </location>
</feature>
<keyword evidence="6 7" id="KW-0472">Membrane</keyword>
<evidence type="ECO:0000256" key="1">
    <source>
        <dbReference type="ARBA" id="ARBA00004651"/>
    </source>
</evidence>
<feature type="transmembrane region" description="Helical" evidence="7">
    <location>
        <begin position="251"/>
        <end position="272"/>
    </location>
</feature>
<feature type="transmembrane region" description="Helical" evidence="7">
    <location>
        <begin position="279"/>
        <end position="298"/>
    </location>
</feature>